<dbReference type="AlphaFoldDB" id="A0A6L2PZ22"/>
<evidence type="ECO:0000313" key="10">
    <source>
        <dbReference type="Proteomes" id="UP000502823"/>
    </source>
</evidence>
<dbReference type="GO" id="GO:0016020">
    <property type="term" value="C:membrane"/>
    <property type="evidence" value="ECO:0007669"/>
    <property type="project" value="UniProtKB-SubCell"/>
</dbReference>
<keyword evidence="10" id="KW-1185">Reference proteome</keyword>
<dbReference type="Pfam" id="PF02949">
    <property type="entry name" value="7tm_6"/>
    <property type="match status" value="1"/>
</dbReference>
<evidence type="ECO:0000256" key="7">
    <source>
        <dbReference type="ARBA" id="ARBA00023170"/>
    </source>
</evidence>
<evidence type="ECO:0000256" key="1">
    <source>
        <dbReference type="ARBA" id="ARBA00004141"/>
    </source>
</evidence>
<evidence type="ECO:0000256" key="5">
    <source>
        <dbReference type="ARBA" id="ARBA00022989"/>
    </source>
</evidence>
<keyword evidence="6" id="KW-0472">Membrane</keyword>
<organism evidence="9 10">
    <name type="scientific">Coptotermes formosanus</name>
    <name type="common">Formosan subterranean termite</name>
    <dbReference type="NCBI Taxonomy" id="36987"/>
    <lineage>
        <taxon>Eukaryota</taxon>
        <taxon>Metazoa</taxon>
        <taxon>Ecdysozoa</taxon>
        <taxon>Arthropoda</taxon>
        <taxon>Hexapoda</taxon>
        <taxon>Insecta</taxon>
        <taxon>Pterygota</taxon>
        <taxon>Neoptera</taxon>
        <taxon>Polyneoptera</taxon>
        <taxon>Dictyoptera</taxon>
        <taxon>Blattodea</taxon>
        <taxon>Blattoidea</taxon>
        <taxon>Termitoidae</taxon>
        <taxon>Rhinotermitidae</taxon>
        <taxon>Coptotermes</taxon>
    </lineage>
</organism>
<dbReference type="GO" id="GO:0005549">
    <property type="term" value="F:odorant binding"/>
    <property type="evidence" value="ECO:0007669"/>
    <property type="project" value="InterPro"/>
</dbReference>
<proteinExistence type="predicted"/>
<name>A0A6L2PZ22_COPFO</name>
<dbReference type="InParanoid" id="A0A6L2PZ22"/>
<dbReference type="EMBL" id="BLKM01000573">
    <property type="protein sequence ID" value="GFG35725.1"/>
    <property type="molecule type" value="Genomic_DNA"/>
</dbReference>
<evidence type="ECO:0000256" key="3">
    <source>
        <dbReference type="ARBA" id="ARBA00022692"/>
    </source>
</evidence>
<dbReference type="GO" id="GO:0004984">
    <property type="term" value="F:olfactory receptor activity"/>
    <property type="evidence" value="ECO:0007669"/>
    <property type="project" value="InterPro"/>
</dbReference>
<accession>A0A6L2PZ22</accession>
<keyword evidence="7" id="KW-0675">Receptor</keyword>
<evidence type="ECO:0000256" key="6">
    <source>
        <dbReference type="ARBA" id="ARBA00023136"/>
    </source>
</evidence>
<feature type="non-terminal residue" evidence="9">
    <location>
        <position position="1"/>
    </location>
</feature>
<dbReference type="Proteomes" id="UP000502823">
    <property type="component" value="Unassembled WGS sequence"/>
</dbReference>
<protein>
    <submittedName>
        <fullName evidence="9">Uncharacterized protein</fullName>
    </submittedName>
</protein>
<dbReference type="InterPro" id="IPR004117">
    <property type="entry name" value="7tm6_olfct_rcpt"/>
</dbReference>
<evidence type="ECO:0000313" key="9">
    <source>
        <dbReference type="EMBL" id="GFG35725.1"/>
    </source>
</evidence>
<comment type="subcellular location">
    <subcellularLocation>
        <location evidence="1">Membrane</location>
        <topology evidence="1">Multi-pass membrane protein</topology>
    </subcellularLocation>
</comment>
<evidence type="ECO:0000256" key="2">
    <source>
        <dbReference type="ARBA" id="ARBA00022606"/>
    </source>
</evidence>
<evidence type="ECO:0000256" key="8">
    <source>
        <dbReference type="ARBA" id="ARBA00023224"/>
    </source>
</evidence>
<comment type="caution">
    <text evidence="9">The sequence shown here is derived from an EMBL/GenBank/DDBJ whole genome shotgun (WGS) entry which is preliminary data.</text>
</comment>
<reference evidence="10" key="1">
    <citation type="submission" date="2020-01" db="EMBL/GenBank/DDBJ databases">
        <title>Draft genome sequence of the Termite Coptotermes fromosanus.</title>
        <authorList>
            <person name="Itakura S."/>
            <person name="Yosikawa Y."/>
            <person name="Umezawa K."/>
        </authorList>
    </citation>
    <scope>NUCLEOTIDE SEQUENCE [LARGE SCALE GENOMIC DNA]</scope>
</reference>
<keyword evidence="4" id="KW-0552">Olfaction</keyword>
<keyword evidence="8" id="KW-0807">Transducer</keyword>
<keyword evidence="5" id="KW-1133">Transmembrane helix</keyword>
<keyword evidence="3" id="KW-0812">Transmembrane</keyword>
<keyword evidence="2" id="KW-0716">Sensory transduction</keyword>
<sequence>AESVRDAAFGCDWVGTPVPFQRCLMFIIATANKQFQLTAGKFVPVSNVTALNVCEINTLFSTRKEQQTFTHTREDKS</sequence>
<dbReference type="GO" id="GO:0007165">
    <property type="term" value="P:signal transduction"/>
    <property type="evidence" value="ECO:0007669"/>
    <property type="project" value="UniProtKB-KW"/>
</dbReference>
<evidence type="ECO:0000256" key="4">
    <source>
        <dbReference type="ARBA" id="ARBA00022725"/>
    </source>
</evidence>
<gene>
    <name evidence="9" type="ORF">Cfor_02945</name>
</gene>